<dbReference type="InterPro" id="IPR013783">
    <property type="entry name" value="Ig-like_fold"/>
</dbReference>
<keyword evidence="3" id="KW-0812">Transmembrane</keyword>
<dbReference type="InterPro" id="IPR051622">
    <property type="entry name" value="R-tyr_protein_phosphatases"/>
</dbReference>
<evidence type="ECO:0000256" key="3">
    <source>
        <dbReference type="SAM" id="Phobius"/>
    </source>
</evidence>
<gene>
    <name evidence="5" type="ORF">ILUMI_07550</name>
</gene>
<keyword evidence="3" id="KW-0472">Membrane</keyword>
<comment type="caution">
    <text evidence="5">The sequence shown here is derived from an EMBL/GenBank/DDBJ whole genome shotgun (WGS) entry which is preliminary data.</text>
</comment>
<dbReference type="PANTHER" id="PTHR24051:SF9">
    <property type="entry name" value="FIBRONECTIN TYPE-III DOMAIN-CONTAINING PROTEIN"/>
    <property type="match status" value="1"/>
</dbReference>
<feature type="transmembrane region" description="Helical" evidence="3">
    <location>
        <begin position="545"/>
        <end position="563"/>
    </location>
</feature>
<dbReference type="SUPFAM" id="SSF49265">
    <property type="entry name" value="Fibronectin type III"/>
    <property type="match status" value="2"/>
</dbReference>
<keyword evidence="2" id="KW-1015">Disulfide bond</keyword>
<reference evidence="5" key="1">
    <citation type="submission" date="2019-08" db="EMBL/GenBank/DDBJ databases">
        <title>The genome of the North American firefly Photinus pyralis.</title>
        <authorList>
            <consortium name="Photinus pyralis genome working group"/>
            <person name="Fallon T.R."/>
            <person name="Sander Lower S.E."/>
            <person name="Weng J.-K."/>
        </authorList>
    </citation>
    <scope>NUCLEOTIDE SEQUENCE</scope>
    <source>
        <strain evidence="5">TRF0915ILg1</strain>
        <tissue evidence="5">Whole body</tissue>
    </source>
</reference>
<proteinExistence type="predicted"/>
<evidence type="ECO:0000256" key="1">
    <source>
        <dbReference type="ARBA" id="ARBA00022737"/>
    </source>
</evidence>
<dbReference type="PANTHER" id="PTHR24051">
    <property type="entry name" value="SUSHI DOMAIN-CONTAINING PROTEIN 1"/>
    <property type="match status" value="1"/>
</dbReference>
<dbReference type="Pfam" id="PF00041">
    <property type="entry name" value="fn3"/>
    <property type="match status" value="1"/>
</dbReference>
<dbReference type="OrthoDB" id="6108687at2759"/>
<dbReference type="Gene3D" id="2.60.40.10">
    <property type="entry name" value="Immunoglobulins"/>
    <property type="match status" value="1"/>
</dbReference>
<accession>A0A8K0D688</accession>
<dbReference type="EMBL" id="VTPC01003377">
    <property type="protein sequence ID" value="KAF2898624.1"/>
    <property type="molecule type" value="Genomic_DNA"/>
</dbReference>
<keyword evidence="6" id="KW-1185">Reference proteome</keyword>
<name>A0A8K0D688_IGNLU</name>
<dbReference type="InterPro" id="IPR036116">
    <property type="entry name" value="FN3_sf"/>
</dbReference>
<keyword evidence="3" id="KW-1133">Transmembrane helix</keyword>
<protein>
    <recommendedName>
        <fullName evidence="4">Fibronectin type-III domain-containing protein</fullName>
    </recommendedName>
</protein>
<dbReference type="InterPro" id="IPR003961">
    <property type="entry name" value="FN3_dom"/>
</dbReference>
<dbReference type="Proteomes" id="UP000801492">
    <property type="component" value="Unassembled WGS sequence"/>
</dbReference>
<organism evidence="5 6">
    <name type="scientific">Ignelater luminosus</name>
    <name type="common">Cucubano</name>
    <name type="synonym">Pyrophorus luminosus</name>
    <dbReference type="NCBI Taxonomy" id="2038154"/>
    <lineage>
        <taxon>Eukaryota</taxon>
        <taxon>Metazoa</taxon>
        <taxon>Ecdysozoa</taxon>
        <taxon>Arthropoda</taxon>
        <taxon>Hexapoda</taxon>
        <taxon>Insecta</taxon>
        <taxon>Pterygota</taxon>
        <taxon>Neoptera</taxon>
        <taxon>Endopterygota</taxon>
        <taxon>Coleoptera</taxon>
        <taxon>Polyphaga</taxon>
        <taxon>Elateriformia</taxon>
        <taxon>Elateroidea</taxon>
        <taxon>Elateridae</taxon>
        <taxon>Agrypninae</taxon>
        <taxon>Pyrophorini</taxon>
        <taxon>Ignelater</taxon>
    </lineage>
</organism>
<keyword evidence="1" id="KW-0677">Repeat</keyword>
<evidence type="ECO:0000256" key="2">
    <source>
        <dbReference type="ARBA" id="ARBA00023157"/>
    </source>
</evidence>
<evidence type="ECO:0000313" key="6">
    <source>
        <dbReference type="Proteomes" id="UP000801492"/>
    </source>
</evidence>
<feature type="domain" description="Fibronectin type-III" evidence="4">
    <location>
        <begin position="180"/>
        <end position="287"/>
    </location>
</feature>
<dbReference type="AlphaFoldDB" id="A0A8K0D688"/>
<dbReference type="SMART" id="SM00060">
    <property type="entry name" value="FN3"/>
    <property type="match status" value="3"/>
</dbReference>
<sequence>MRYIIKYKHVKYLGCDDGEEMDNESEKTIYEKSTSTVLRDLLPYSEYMLEIVAFTIMDGKPVQFSVNTSETETPQVSELPSVTDVVSHSTNATLTLQISDCTLIKGPTMYYISWQCSNEWCSQQLLTKNVTSIKSPIIITNLLPYSNYTVKTEIGRLNGSLLESETAVTNFDTKTSVPNTITNLTAYSKTKNSISLRLSPPYPPTGEIAEYLVEYCYNYYHFYWRQDCKTQTFTPTSCILWPTFHCFLLEKLEEDRDYDIKVKAKNKGTDFNQPVSTMALTVVSAPDNVENLAYEWDDYYNLTLTWGHPSKTNGPLTKFITRISSTDNIICSDLSFPINESSYSITYKYIIPLGKCYSSELRITVSAFTLGEGAPKQIDGVNSPPGCPSFSEEPSIKLVTNTTIKVNLPAVNDFEQSSVMYIIVSSTNSKSQSITTIDAIPDVKNKLDLPGKLFSWIVAEFDNTTVKKEFTIGDDTKLKSDRLKRELYNAELDSNIAYVVDVVFVNEYKGLKRYRIYKMQAMTVQNVAGEKKTQEGGEDRSTPNYALFALLLLLIVPIMIFVFRKKEIKSKFNFRRLPVVTPATNLGPGRSPDVIPLTTNTESTSNSSSQVLLKPKRRLPANTVNNIL</sequence>
<dbReference type="PROSITE" id="PS50853">
    <property type="entry name" value="FN3"/>
    <property type="match status" value="1"/>
</dbReference>
<evidence type="ECO:0000259" key="4">
    <source>
        <dbReference type="PROSITE" id="PS50853"/>
    </source>
</evidence>
<dbReference type="CDD" id="cd00063">
    <property type="entry name" value="FN3"/>
    <property type="match status" value="1"/>
</dbReference>
<evidence type="ECO:0000313" key="5">
    <source>
        <dbReference type="EMBL" id="KAF2898624.1"/>
    </source>
</evidence>